<feature type="transmembrane region" description="Helical" evidence="5">
    <location>
        <begin position="138"/>
        <end position="155"/>
    </location>
</feature>
<keyword evidence="2 5" id="KW-0812">Transmembrane</keyword>
<dbReference type="AlphaFoldDB" id="A0AAV7YU41"/>
<comment type="subcellular location">
    <subcellularLocation>
        <location evidence="1">Membrane</location>
        <topology evidence="1">Multi-pass membrane protein</topology>
    </subcellularLocation>
</comment>
<evidence type="ECO:0000256" key="3">
    <source>
        <dbReference type="ARBA" id="ARBA00022989"/>
    </source>
</evidence>
<dbReference type="GO" id="GO:0000139">
    <property type="term" value="C:Golgi membrane"/>
    <property type="evidence" value="ECO:0007669"/>
    <property type="project" value="InterPro"/>
</dbReference>
<feature type="transmembrane region" description="Helical" evidence="5">
    <location>
        <begin position="246"/>
        <end position="263"/>
    </location>
</feature>
<feature type="transmembrane region" description="Helical" evidence="5">
    <location>
        <begin position="40"/>
        <end position="63"/>
    </location>
</feature>
<protein>
    <submittedName>
        <fullName evidence="6">Nucleotide-sugar transmembrane transporter</fullName>
    </submittedName>
</protein>
<comment type="caution">
    <text evidence="6">The sequence shown here is derived from an EMBL/GenBank/DDBJ whole genome shotgun (WGS) entry which is preliminary data.</text>
</comment>
<dbReference type="EMBL" id="JANTQA010000047">
    <property type="protein sequence ID" value="KAJ3432334.1"/>
    <property type="molecule type" value="Genomic_DNA"/>
</dbReference>
<proteinExistence type="predicted"/>
<evidence type="ECO:0000256" key="5">
    <source>
        <dbReference type="SAM" id="Phobius"/>
    </source>
</evidence>
<dbReference type="GO" id="GO:0015165">
    <property type="term" value="F:pyrimidine nucleotide-sugar transmembrane transporter activity"/>
    <property type="evidence" value="ECO:0007669"/>
    <property type="project" value="InterPro"/>
</dbReference>
<evidence type="ECO:0000256" key="4">
    <source>
        <dbReference type="ARBA" id="ARBA00023136"/>
    </source>
</evidence>
<organism evidence="6 7">
    <name type="scientific">Anaeramoeba flamelloides</name>
    <dbReference type="NCBI Taxonomy" id="1746091"/>
    <lineage>
        <taxon>Eukaryota</taxon>
        <taxon>Metamonada</taxon>
        <taxon>Anaeramoebidae</taxon>
        <taxon>Anaeramoeba</taxon>
    </lineage>
</organism>
<evidence type="ECO:0000313" key="6">
    <source>
        <dbReference type="EMBL" id="KAJ3432334.1"/>
    </source>
</evidence>
<dbReference type="InterPro" id="IPR037185">
    <property type="entry name" value="EmrE-like"/>
</dbReference>
<keyword evidence="4 5" id="KW-0472">Membrane</keyword>
<feature type="transmembrane region" description="Helical" evidence="5">
    <location>
        <begin position="175"/>
        <end position="198"/>
    </location>
</feature>
<feature type="transmembrane region" description="Helical" evidence="5">
    <location>
        <begin position="296"/>
        <end position="315"/>
    </location>
</feature>
<accession>A0AAV7YU41</accession>
<name>A0AAV7YU41_9EUKA</name>
<dbReference type="SUPFAM" id="SSF103481">
    <property type="entry name" value="Multidrug resistance efflux transporter EmrE"/>
    <property type="match status" value="1"/>
</dbReference>
<evidence type="ECO:0000313" key="7">
    <source>
        <dbReference type="Proteomes" id="UP001146793"/>
    </source>
</evidence>
<reference evidence="6" key="1">
    <citation type="submission" date="2022-08" db="EMBL/GenBank/DDBJ databases">
        <title>Novel sulphate-reducing endosymbionts in the free-living metamonad Anaeramoeba.</title>
        <authorList>
            <person name="Jerlstrom-Hultqvist J."/>
            <person name="Cepicka I."/>
            <person name="Gallot-Lavallee L."/>
            <person name="Salas-Leiva D."/>
            <person name="Curtis B.A."/>
            <person name="Zahonova K."/>
            <person name="Pipaliya S."/>
            <person name="Dacks J."/>
            <person name="Roger A.J."/>
        </authorList>
    </citation>
    <scope>NUCLEOTIDE SEQUENCE</scope>
    <source>
        <strain evidence="6">Busselton2</strain>
    </source>
</reference>
<dbReference type="PANTHER" id="PTHR10231">
    <property type="entry name" value="NUCLEOTIDE-SUGAR TRANSMEMBRANE TRANSPORTER"/>
    <property type="match status" value="1"/>
</dbReference>
<dbReference type="Proteomes" id="UP001146793">
    <property type="component" value="Unassembled WGS sequence"/>
</dbReference>
<evidence type="ECO:0000256" key="1">
    <source>
        <dbReference type="ARBA" id="ARBA00004141"/>
    </source>
</evidence>
<dbReference type="InterPro" id="IPR007271">
    <property type="entry name" value="Nuc_sug_transpt"/>
</dbReference>
<dbReference type="Pfam" id="PF04142">
    <property type="entry name" value="Nuc_sug_transp"/>
    <property type="match status" value="1"/>
</dbReference>
<evidence type="ECO:0000256" key="2">
    <source>
        <dbReference type="ARBA" id="ARBA00022692"/>
    </source>
</evidence>
<sequence>MLSKFTKGLILALYVACFVSLGILIKTKDMTEDLDNHPDFSLSLLIILVELMKMVMSFTLALISGRKNLKVTIKRISTLRAEKFRFMIISFSYFIYNQLNFVNYLHFSSPMVKLMMNSRIIFTVILDYLLLSKTFDTELFQSIFLLFMGCVLGQYDNESNYGYESDTSKVLTIILNYFLLFFQAFLSSFGSVISELMYKSYSDPIHEQNFWHCTWGFLFNYVVLCLRDKRLINLFALIKLLSPTKILYVILLSCGGIFASSLLKHLSSVTKAYASSCELFISALFSAFIFGKKISFNFIMASILVTYSVILYTNIKTKKKKKQMNKKLQVDEKKLK</sequence>
<feature type="transmembrane region" description="Helical" evidence="5">
    <location>
        <begin position="114"/>
        <end position="131"/>
    </location>
</feature>
<feature type="transmembrane region" description="Helical" evidence="5">
    <location>
        <begin position="84"/>
        <end position="102"/>
    </location>
</feature>
<gene>
    <name evidence="6" type="ORF">M0812_21268</name>
</gene>
<keyword evidence="3 5" id="KW-1133">Transmembrane helix</keyword>